<dbReference type="AlphaFoldDB" id="A0A2M9Q0M7"/>
<dbReference type="EMBL" id="PHQY01000666">
    <property type="protein sequence ID" value="PJO41619.1"/>
    <property type="molecule type" value="Genomic_DNA"/>
</dbReference>
<comment type="caution">
    <text evidence="1">The sequence shown here is derived from an EMBL/GenBank/DDBJ whole genome shotgun (WGS) entry which is preliminary data.</text>
</comment>
<dbReference type="STRING" id="582475.ACZ11_16750"/>
<reference evidence="1 2" key="1">
    <citation type="submission" date="2017-11" db="EMBL/GenBank/DDBJ databases">
        <title>Bacterial isolate from king chilli rhizosphere.</title>
        <authorList>
            <person name="Takhelmayum P."/>
            <person name="Sarangthem I."/>
        </authorList>
    </citation>
    <scope>NUCLEOTIDE SEQUENCE [LARGE SCALE GENOMIC DNA]</scope>
    <source>
        <strain evidence="2">t26</strain>
    </source>
</reference>
<evidence type="ECO:0000313" key="1">
    <source>
        <dbReference type="EMBL" id="PJO41619.1"/>
    </source>
</evidence>
<name>A0A2M9Q0M7_9BACI</name>
<sequence length="120" mass="13351">MAATCFGCAKAKRQQHVFGCAKAKRQQHVFGCAKAKRQQHVLAVRKRNVSNMFRLCESEASAQRHDVGHEDVITGCDAFSLRSSIADPQEVAQSPLQSTSLHSIRFNKCQPQPLMISQIK</sequence>
<gene>
    <name evidence="1" type="ORF">CWD94_21965</name>
</gene>
<accession>A0A2M9Q0M7</accession>
<protein>
    <submittedName>
        <fullName evidence="1">Uncharacterized protein</fullName>
    </submittedName>
</protein>
<organism evidence="1 2">
    <name type="scientific">Lysinibacillus xylanilyticus</name>
    <dbReference type="NCBI Taxonomy" id="582475"/>
    <lineage>
        <taxon>Bacteria</taxon>
        <taxon>Bacillati</taxon>
        <taxon>Bacillota</taxon>
        <taxon>Bacilli</taxon>
        <taxon>Bacillales</taxon>
        <taxon>Bacillaceae</taxon>
        <taxon>Lysinibacillus</taxon>
    </lineage>
</organism>
<proteinExistence type="predicted"/>
<dbReference type="Proteomes" id="UP000232101">
    <property type="component" value="Unassembled WGS sequence"/>
</dbReference>
<evidence type="ECO:0000313" key="2">
    <source>
        <dbReference type="Proteomes" id="UP000232101"/>
    </source>
</evidence>